<dbReference type="SUPFAM" id="SSF58104">
    <property type="entry name" value="Methyl-accepting chemotaxis protein (MCP) signaling domain"/>
    <property type="match status" value="1"/>
</dbReference>
<feature type="transmembrane region" description="Helical" evidence="6">
    <location>
        <begin position="188"/>
        <end position="207"/>
    </location>
</feature>
<sequence>MSKFSIGTRLLAGFSFVLILLAVIIATGVNSLNKSEDQLKNVKRISGLSNKVVVATIADKDIQELVKGLIMVDLSAERGRVVASIRELEQKCAEAVDVLDKNTKTPDGKKLVAEVKAAREEVARVDEKLITLAISGDSAGFKAMMNVEGEKAIARSSSALDALLSFYDKRVGVRVDDAIDNAAYATRLMFGLGIAAILLGILAAVFITRSITVPLHTCVEMADKIADGDMSISMRVEDGKCETVHLIKAIANMAERIRDAIGRVSLAAGEVSAAVTELHENSQRMVRGTDEVSSQASMVATAGEEMAATSLDIANNCNSAAESSRHANQLATSGASIVQGTVDGMARIAERVRATARSVENLGSRSDEIGAIVGTIEDIADQTNLLALNAAIEAARAGEQGRGFAVVADEVRALAERTTRATKEIGGMIKAIQTETHQAVLSMDEGVNEVERGTQEASKSGSALEEILAQINEVTNQINQIATAAEEQSSTSRDISNNMHMITGIVNETAQGTQATAKAADQLTALANDLKVLVAQFRL</sequence>
<dbReference type="eggNOG" id="COG0840">
    <property type="taxonomic scope" value="Bacteria"/>
</dbReference>
<dbReference type="PROSITE" id="PS50885">
    <property type="entry name" value="HAMP"/>
    <property type="match status" value="1"/>
</dbReference>
<keyword evidence="10" id="KW-1185">Reference proteome</keyword>
<accession>A1ALY5</accession>
<dbReference type="PANTHER" id="PTHR32089:SF112">
    <property type="entry name" value="LYSOZYME-LIKE PROTEIN-RELATED"/>
    <property type="match status" value="1"/>
</dbReference>
<evidence type="ECO:0000256" key="3">
    <source>
        <dbReference type="ARBA" id="ARBA00029447"/>
    </source>
</evidence>
<feature type="domain" description="Methyl-accepting transducer" evidence="7">
    <location>
        <begin position="267"/>
        <end position="503"/>
    </location>
</feature>
<evidence type="ECO:0000259" key="8">
    <source>
        <dbReference type="PROSITE" id="PS50885"/>
    </source>
</evidence>
<dbReference type="PANTHER" id="PTHR32089">
    <property type="entry name" value="METHYL-ACCEPTING CHEMOTAXIS PROTEIN MCPB"/>
    <property type="match status" value="1"/>
</dbReference>
<evidence type="ECO:0000313" key="9">
    <source>
        <dbReference type="EMBL" id="ABK98355.1"/>
    </source>
</evidence>
<evidence type="ECO:0000256" key="5">
    <source>
        <dbReference type="SAM" id="Coils"/>
    </source>
</evidence>
<dbReference type="InterPro" id="IPR003660">
    <property type="entry name" value="HAMP_dom"/>
</dbReference>
<dbReference type="GO" id="GO:0006935">
    <property type="term" value="P:chemotaxis"/>
    <property type="evidence" value="ECO:0007669"/>
    <property type="project" value="UniProtKB-ARBA"/>
</dbReference>
<dbReference type="AlphaFoldDB" id="A1ALY5"/>
<dbReference type="Proteomes" id="UP000006732">
    <property type="component" value="Chromosome"/>
</dbReference>
<dbReference type="Pfam" id="PF00015">
    <property type="entry name" value="MCPsignal"/>
    <property type="match status" value="1"/>
</dbReference>
<dbReference type="Pfam" id="PF00672">
    <property type="entry name" value="HAMP"/>
    <property type="match status" value="1"/>
</dbReference>
<gene>
    <name evidence="9" type="ordered locus">Ppro_0724</name>
</gene>
<keyword evidence="6" id="KW-0812">Transmembrane</keyword>
<dbReference type="Pfam" id="PF12729">
    <property type="entry name" value="4HB_MCP_1"/>
    <property type="match status" value="1"/>
</dbReference>
<comment type="subcellular location">
    <subcellularLocation>
        <location evidence="1">Membrane</location>
    </subcellularLocation>
</comment>
<organism evidence="9 10">
    <name type="scientific">Pelobacter propionicus (strain DSM 2379 / NBRC 103807 / OttBd1)</name>
    <dbReference type="NCBI Taxonomy" id="338966"/>
    <lineage>
        <taxon>Bacteria</taxon>
        <taxon>Pseudomonadati</taxon>
        <taxon>Thermodesulfobacteriota</taxon>
        <taxon>Desulfuromonadia</taxon>
        <taxon>Desulfuromonadales</taxon>
        <taxon>Desulfuromonadaceae</taxon>
        <taxon>Pelobacter</taxon>
    </lineage>
</organism>
<keyword evidence="5" id="KW-0175">Coiled coil</keyword>
<dbReference type="HOGENOM" id="CLU_000445_107_27_7"/>
<comment type="similarity">
    <text evidence="3">Belongs to the methyl-accepting chemotaxis (MCP) protein family.</text>
</comment>
<evidence type="ECO:0000256" key="1">
    <source>
        <dbReference type="ARBA" id="ARBA00004370"/>
    </source>
</evidence>
<keyword evidence="2 4" id="KW-0807">Transducer</keyword>
<dbReference type="SMART" id="SM00304">
    <property type="entry name" value="HAMP"/>
    <property type="match status" value="2"/>
</dbReference>
<dbReference type="KEGG" id="ppd:Ppro_0724"/>
<dbReference type="GO" id="GO:0007165">
    <property type="term" value="P:signal transduction"/>
    <property type="evidence" value="ECO:0007669"/>
    <property type="project" value="UniProtKB-KW"/>
</dbReference>
<dbReference type="InterPro" id="IPR004089">
    <property type="entry name" value="MCPsignal_dom"/>
</dbReference>
<feature type="domain" description="HAMP" evidence="8">
    <location>
        <begin position="209"/>
        <end position="262"/>
    </location>
</feature>
<dbReference type="EMBL" id="CP000482">
    <property type="protein sequence ID" value="ABK98355.1"/>
    <property type="molecule type" value="Genomic_DNA"/>
</dbReference>
<reference evidence="9 10" key="1">
    <citation type="submission" date="2006-10" db="EMBL/GenBank/DDBJ databases">
        <title>Complete sequence of chromosome of Pelobacter propionicus DSM 2379.</title>
        <authorList>
            <consortium name="US DOE Joint Genome Institute"/>
            <person name="Copeland A."/>
            <person name="Lucas S."/>
            <person name="Lapidus A."/>
            <person name="Barry K."/>
            <person name="Detter J.C."/>
            <person name="Glavina del Rio T."/>
            <person name="Hammon N."/>
            <person name="Israni S."/>
            <person name="Dalin E."/>
            <person name="Tice H."/>
            <person name="Pitluck S."/>
            <person name="Saunders E."/>
            <person name="Brettin T."/>
            <person name="Bruce D."/>
            <person name="Han C."/>
            <person name="Tapia R."/>
            <person name="Schmutz J."/>
            <person name="Larimer F."/>
            <person name="Land M."/>
            <person name="Hauser L."/>
            <person name="Kyrpides N."/>
            <person name="Kim E."/>
            <person name="Lovley D."/>
            <person name="Richardson P."/>
        </authorList>
    </citation>
    <scope>NUCLEOTIDE SEQUENCE [LARGE SCALE GENOMIC DNA]</scope>
    <source>
        <strain evidence="10">DSM 2379 / NBRC 103807 / OttBd1</strain>
    </source>
</reference>
<name>A1ALY5_PELPD</name>
<dbReference type="CDD" id="cd11386">
    <property type="entry name" value="MCP_signal"/>
    <property type="match status" value="1"/>
</dbReference>
<evidence type="ECO:0000313" key="10">
    <source>
        <dbReference type="Proteomes" id="UP000006732"/>
    </source>
</evidence>
<evidence type="ECO:0000259" key="7">
    <source>
        <dbReference type="PROSITE" id="PS50111"/>
    </source>
</evidence>
<dbReference type="STRING" id="338966.Ppro_0724"/>
<evidence type="ECO:0000256" key="6">
    <source>
        <dbReference type="SAM" id="Phobius"/>
    </source>
</evidence>
<keyword evidence="6" id="KW-0472">Membrane</keyword>
<dbReference type="GO" id="GO:0016020">
    <property type="term" value="C:membrane"/>
    <property type="evidence" value="ECO:0007669"/>
    <property type="project" value="UniProtKB-SubCell"/>
</dbReference>
<keyword evidence="6" id="KW-1133">Transmembrane helix</keyword>
<dbReference type="PROSITE" id="PS50111">
    <property type="entry name" value="CHEMOTAXIS_TRANSDUC_2"/>
    <property type="match status" value="1"/>
</dbReference>
<dbReference type="SMART" id="SM00283">
    <property type="entry name" value="MA"/>
    <property type="match status" value="1"/>
</dbReference>
<proteinExistence type="inferred from homology"/>
<dbReference type="RefSeq" id="WP_011734667.1">
    <property type="nucleotide sequence ID" value="NC_008609.1"/>
</dbReference>
<dbReference type="Gene3D" id="1.10.287.950">
    <property type="entry name" value="Methyl-accepting chemotaxis protein"/>
    <property type="match status" value="1"/>
</dbReference>
<protein>
    <submittedName>
        <fullName evidence="9">Methyl-accepting chemotaxis sensory transducer</fullName>
    </submittedName>
</protein>
<evidence type="ECO:0000256" key="2">
    <source>
        <dbReference type="ARBA" id="ARBA00023224"/>
    </source>
</evidence>
<dbReference type="FunFam" id="1.10.287.950:FF:000001">
    <property type="entry name" value="Methyl-accepting chemotaxis sensory transducer"/>
    <property type="match status" value="1"/>
</dbReference>
<dbReference type="InterPro" id="IPR024478">
    <property type="entry name" value="HlyB_4HB_MCP"/>
</dbReference>
<feature type="coiled-coil region" evidence="5">
    <location>
        <begin position="85"/>
        <end position="128"/>
    </location>
</feature>
<evidence type="ECO:0000256" key="4">
    <source>
        <dbReference type="PROSITE-ProRule" id="PRU00284"/>
    </source>
</evidence>